<keyword evidence="1" id="KW-0274">FAD</keyword>
<keyword evidence="4" id="KW-1185">Reference proteome</keyword>
<dbReference type="PROSITE" id="PS51387">
    <property type="entry name" value="FAD_PCMH"/>
    <property type="match status" value="1"/>
</dbReference>
<protein>
    <submittedName>
        <fullName evidence="3">FAD/FMN-containing dehydrogenase</fullName>
    </submittedName>
</protein>
<evidence type="ECO:0000313" key="4">
    <source>
        <dbReference type="Proteomes" id="UP000530268"/>
    </source>
</evidence>
<comment type="caution">
    <text evidence="3">The sequence shown here is derived from an EMBL/GenBank/DDBJ whole genome shotgun (WGS) entry which is preliminary data.</text>
</comment>
<dbReference type="InterPro" id="IPR036318">
    <property type="entry name" value="FAD-bd_PCMH-like_sf"/>
</dbReference>
<dbReference type="Pfam" id="PF01565">
    <property type="entry name" value="FAD_binding_4"/>
    <property type="match status" value="1"/>
</dbReference>
<dbReference type="GO" id="GO:0008720">
    <property type="term" value="F:D-lactate dehydrogenase (NAD+) activity"/>
    <property type="evidence" value="ECO:0007669"/>
    <property type="project" value="TreeGrafter"/>
</dbReference>
<keyword evidence="1" id="KW-0285">Flavoprotein</keyword>
<name>A0A7W6EAN4_9RHOB</name>
<dbReference type="Gene3D" id="3.30.465.10">
    <property type="match status" value="1"/>
</dbReference>
<dbReference type="RefSeq" id="WP_221384967.1">
    <property type="nucleotide sequence ID" value="NZ_JACIEI010000018.1"/>
</dbReference>
<dbReference type="AlphaFoldDB" id="A0A7W6EAN4"/>
<organism evidence="3 4">
    <name type="scientific">Sulfitobacter undariae</name>
    <dbReference type="NCBI Taxonomy" id="1563671"/>
    <lineage>
        <taxon>Bacteria</taxon>
        <taxon>Pseudomonadati</taxon>
        <taxon>Pseudomonadota</taxon>
        <taxon>Alphaproteobacteria</taxon>
        <taxon>Rhodobacterales</taxon>
        <taxon>Roseobacteraceae</taxon>
        <taxon>Sulfitobacter</taxon>
    </lineage>
</organism>
<dbReference type="Proteomes" id="UP000530268">
    <property type="component" value="Unassembled WGS sequence"/>
</dbReference>
<accession>A0A7W6EAN4</accession>
<dbReference type="PANTHER" id="PTHR11748">
    <property type="entry name" value="D-LACTATE DEHYDROGENASE"/>
    <property type="match status" value="1"/>
</dbReference>
<dbReference type="GO" id="GO:0071949">
    <property type="term" value="F:FAD binding"/>
    <property type="evidence" value="ECO:0007669"/>
    <property type="project" value="InterPro"/>
</dbReference>
<feature type="domain" description="FAD-binding PCMH-type" evidence="2">
    <location>
        <begin position="46"/>
        <end position="218"/>
    </location>
</feature>
<dbReference type="SUPFAM" id="SSF56176">
    <property type="entry name" value="FAD-binding/transporter-associated domain-like"/>
    <property type="match status" value="1"/>
</dbReference>
<dbReference type="GO" id="GO:1903457">
    <property type="term" value="P:lactate catabolic process"/>
    <property type="evidence" value="ECO:0007669"/>
    <property type="project" value="TreeGrafter"/>
</dbReference>
<evidence type="ECO:0000259" key="2">
    <source>
        <dbReference type="PROSITE" id="PS51387"/>
    </source>
</evidence>
<dbReference type="PANTHER" id="PTHR11748:SF119">
    <property type="entry name" value="D-2-HYDROXYGLUTARATE DEHYDROGENASE"/>
    <property type="match status" value="1"/>
</dbReference>
<dbReference type="InterPro" id="IPR006094">
    <property type="entry name" value="Oxid_FAD_bind_N"/>
</dbReference>
<evidence type="ECO:0000256" key="1">
    <source>
        <dbReference type="ARBA" id="ARBA00022827"/>
    </source>
</evidence>
<reference evidence="3 4" key="1">
    <citation type="submission" date="2020-08" db="EMBL/GenBank/DDBJ databases">
        <title>Genomic Encyclopedia of Type Strains, Phase IV (KMG-IV): sequencing the most valuable type-strain genomes for metagenomic binning, comparative biology and taxonomic classification.</title>
        <authorList>
            <person name="Goeker M."/>
        </authorList>
    </citation>
    <scope>NUCLEOTIDE SEQUENCE [LARGE SCALE GENOMIC DNA]</scope>
    <source>
        <strain evidence="3 4">DSM 102234</strain>
    </source>
</reference>
<dbReference type="InterPro" id="IPR016169">
    <property type="entry name" value="FAD-bd_PCMH_sub2"/>
</dbReference>
<sequence>MPTETLNWAGFLSDIEGIAFTDAPQTVKLKSRDYFWYSPILNQKLRKCWAHMVVSPKTEAEVITVAAACAKWRIPVTPRGGGTGNYGQAVPLVGGIILDMTQMTRILEIGTGFIRCETGILIADLDDAVHVSGQELLMWPSTRSQATIGGFISGGSAGIGSVRHGVLRDDGNVRSLRIVTLEETPRIITLEGPDIQKAHHAYGTNGIITELELALQPAVDWHHGIALFDEYTQAVQFGEALCREDYDIYLISVVDKGFAQFYDKLTDVFPEGKHAVFSMVGPDTIEAFTADAATHGGHVSLMMNDTEIEQAKLPPAYECSYNHTTLQALKKDRSWTYLQVAYPQPYDPAADTTMLAEYGDDLLRHHEFARERGEYQLFAIPLLKFTTAEKLYEITARYEELGCTVFDAHVYTIAEGGMKQVDPVQMAFKAEADPYGLMNPGKTSEAEAVAVLGGSGDALP</sequence>
<dbReference type="GO" id="GO:0004458">
    <property type="term" value="F:D-lactate dehydrogenase (cytochrome) activity"/>
    <property type="evidence" value="ECO:0007669"/>
    <property type="project" value="TreeGrafter"/>
</dbReference>
<dbReference type="InterPro" id="IPR016166">
    <property type="entry name" value="FAD-bd_PCMH"/>
</dbReference>
<proteinExistence type="predicted"/>
<gene>
    <name evidence="3" type="ORF">GGR95_003376</name>
</gene>
<dbReference type="EMBL" id="JACIEI010000018">
    <property type="protein sequence ID" value="MBB3995712.1"/>
    <property type="molecule type" value="Genomic_DNA"/>
</dbReference>
<evidence type="ECO:0000313" key="3">
    <source>
        <dbReference type="EMBL" id="MBB3995712.1"/>
    </source>
</evidence>